<comment type="similarity">
    <text evidence="3 7">Belongs to the inositol monophosphatase superfamily.</text>
</comment>
<comment type="cofactor">
    <cofactor evidence="2 7">
        <name>Mg(2+)</name>
        <dbReference type="ChEBI" id="CHEBI:18420"/>
    </cofactor>
</comment>
<evidence type="ECO:0000256" key="4">
    <source>
        <dbReference type="ARBA" id="ARBA00022723"/>
    </source>
</evidence>
<evidence type="ECO:0000256" key="7">
    <source>
        <dbReference type="RuleBase" id="RU364068"/>
    </source>
</evidence>
<dbReference type="Gene3D" id="3.40.190.80">
    <property type="match status" value="1"/>
</dbReference>
<comment type="catalytic activity">
    <reaction evidence="1 7">
        <text>a myo-inositol phosphate + H2O = myo-inositol + phosphate</text>
        <dbReference type="Rhea" id="RHEA:24056"/>
        <dbReference type="ChEBI" id="CHEBI:15377"/>
        <dbReference type="ChEBI" id="CHEBI:17268"/>
        <dbReference type="ChEBI" id="CHEBI:43474"/>
        <dbReference type="ChEBI" id="CHEBI:84139"/>
        <dbReference type="EC" id="3.1.3.25"/>
    </reaction>
</comment>
<gene>
    <name evidence="8" type="ORF">GCM10009550_63210</name>
</gene>
<evidence type="ECO:0000256" key="6">
    <source>
        <dbReference type="ARBA" id="ARBA00022842"/>
    </source>
</evidence>
<dbReference type="RefSeq" id="WP_344245019.1">
    <property type="nucleotide sequence ID" value="NZ_BAAAHH010000035.1"/>
</dbReference>
<name>A0ABP4CEB5_9ACTN</name>
<dbReference type="Proteomes" id="UP001500665">
    <property type="component" value="Unassembled WGS sequence"/>
</dbReference>
<keyword evidence="6 7" id="KW-0460">Magnesium</keyword>
<dbReference type="PANTHER" id="PTHR20854">
    <property type="entry name" value="INOSITOL MONOPHOSPHATASE"/>
    <property type="match status" value="1"/>
</dbReference>
<dbReference type="PROSITE" id="PS00630">
    <property type="entry name" value="IMP_2"/>
    <property type="match status" value="1"/>
</dbReference>
<dbReference type="PRINTS" id="PR00377">
    <property type="entry name" value="IMPHPHTASES"/>
</dbReference>
<dbReference type="InterPro" id="IPR033942">
    <property type="entry name" value="IMPase"/>
</dbReference>
<dbReference type="EC" id="3.1.3.25" evidence="7"/>
<evidence type="ECO:0000313" key="8">
    <source>
        <dbReference type="EMBL" id="GAA0964713.1"/>
    </source>
</evidence>
<evidence type="ECO:0000256" key="3">
    <source>
        <dbReference type="ARBA" id="ARBA00009759"/>
    </source>
</evidence>
<dbReference type="SUPFAM" id="SSF56655">
    <property type="entry name" value="Carbohydrate phosphatase"/>
    <property type="match status" value="1"/>
</dbReference>
<evidence type="ECO:0000256" key="1">
    <source>
        <dbReference type="ARBA" id="ARBA00001033"/>
    </source>
</evidence>
<dbReference type="InterPro" id="IPR000760">
    <property type="entry name" value="Inositol_monophosphatase-like"/>
</dbReference>
<protein>
    <recommendedName>
        <fullName evidence="7">Inositol-1-monophosphatase</fullName>
        <ecNumber evidence="7">3.1.3.25</ecNumber>
    </recommendedName>
</protein>
<reference evidence="9" key="1">
    <citation type="journal article" date="2019" name="Int. J. Syst. Evol. Microbiol.">
        <title>The Global Catalogue of Microorganisms (GCM) 10K type strain sequencing project: providing services to taxonomists for standard genome sequencing and annotation.</title>
        <authorList>
            <consortium name="The Broad Institute Genomics Platform"/>
            <consortium name="The Broad Institute Genome Sequencing Center for Infectious Disease"/>
            <person name="Wu L."/>
            <person name="Ma J."/>
        </authorList>
    </citation>
    <scope>NUCLEOTIDE SEQUENCE [LARGE SCALE GENOMIC DNA]</scope>
    <source>
        <strain evidence="9">JCM 10696</strain>
    </source>
</reference>
<proteinExistence type="inferred from homology"/>
<evidence type="ECO:0000256" key="2">
    <source>
        <dbReference type="ARBA" id="ARBA00001946"/>
    </source>
</evidence>
<sequence>MTADDRAELHSLLDLAVETARETGRMLIDKRPPTGPEVVAVKSSATDVVTQMDEAAERLIRDRIGAARPRDAFLGEEGGASAGSSGIRWVIDPIDGTVNYLYDLPDWAVSIAAERDGETVAAVIEVPRRGWTFTAVKGGGAFRNGEQVRCGAGVPLAQALIATGFGYASQRRATQAEVLAGVLPHVRDIRRNGACAIDLCMVASGLVNGYYERGVQHWDIAAGRLIVTEAGGRIGGLRGAAPGPELTIAAAADLFGPLHDLLAPLDPLRD</sequence>
<dbReference type="InterPro" id="IPR020583">
    <property type="entry name" value="Inositol_monoP_metal-BS"/>
</dbReference>
<dbReference type="InterPro" id="IPR020550">
    <property type="entry name" value="Inositol_monophosphatase_CS"/>
</dbReference>
<accession>A0ABP4CEB5</accession>
<dbReference type="CDD" id="cd01639">
    <property type="entry name" value="IMPase"/>
    <property type="match status" value="1"/>
</dbReference>
<evidence type="ECO:0000256" key="5">
    <source>
        <dbReference type="ARBA" id="ARBA00022801"/>
    </source>
</evidence>
<dbReference type="Gene3D" id="3.30.540.10">
    <property type="entry name" value="Fructose-1,6-Bisphosphatase, subunit A, domain 1"/>
    <property type="match status" value="1"/>
</dbReference>
<keyword evidence="9" id="KW-1185">Reference proteome</keyword>
<keyword evidence="5 7" id="KW-0378">Hydrolase</keyword>
<evidence type="ECO:0000313" key="9">
    <source>
        <dbReference type="Proteomes" id="UP001500665"/>
    </source>
</evidence>
<dbReference type="PROSITE" id="PS00629">
    <property type="entry name" value="IMP_1"/>
    <property type="match status" value="1"/>
</dbReference>
<dbReference type="PANTHER" id="PTHR20854:SF4">
    <property type="entry name" value="INOSITOL-1-MONOPHOSPHATASE-RELATED"/>
    <property type="match status" value="1"/>
</dbReference>
<comment type="caution">
    <text evidence="8">The sequence shown here is derived from an EMBL/GenBank/DDBJ whole genome shotgun (WGS) entry which is preliminary data.</text>
</comment>
<keyword evidence="4 7" id="KW-0479">Metal-binding</keyword>
<organism evidence="8 9">
    <name type="scientific">Actinocorallia libanotica</name>
    <dbReference type="NCBI Taxonomy" id="46162"/>
    <lineage>
        <taxon>Bacteria</taxon>
        <taxon>Bacillati</taxon>
        <taxon>Actinomycetota</taxon>
        <taxon>Actinomycetes</taxon>
        <taxon>Streptosporangiales</taxon>
        <taxon>Thermomonosporaceae</taxon>
        <taxon>Actinocorallia</taxon>
    </lineage>
</organism>
<dbReference type="Pfam" id="PF00459">
    <property type="entry name" value="Inositol_P"/>
    <property type="match status" value="1"/>
</dbReference>
<dbReference type="EMBL" id="BAAAHH010000035">
    <property type="protein sequence ID" value="GAA0964713.1"/>
    <property type="molecule type" value="Genomic_DNA"/>
</dbReference>